<dbReference type="InterPro" id="IPR027417">
    <property type="entry name" value="P-loop_NTPase"/>
</dbReference>
<dbReference type="SUPFAM" id="SSF50331">
    <property type="entry name" value="MOP-like"/>
    <property type="match status" value="1"/>
</dbReference>
<dbReference type="InterPro" id="IPR047641">
    <property type="entry name" value="ABC_transpr_MalK/UgpC-like"/>
</dbReference>
<dbReference type="InterPro" id="IPR015855">
    <property type="entry name" value="ABC_transpr_MalK-like"/>
</dbReference>
<dbReference type="PROSITE" id="PS00211">
    <property type="entry name" value="ABC_TRANSPORTER_1"/>
    <property type="match status" value="1"/>
</dbReference>
<dbReference type="Proteomes" id="UP000317371">
    <property type="component" value="Unassembled WGS sequence"/>
</dbReference>
<dbReference type="SMART" id="SM00382">
    <property type="entry name" value="AAA"/>
    <property type="match status" value="1"/>
</dbReference>
<evidence type="ECO:0000256" key="4">
    <source>
        <dbReference type="ARBA" id="ARBA00022840"/>
    </source>
</evidence>
<dbReference type="CDD" id="cd03301">
    <property type="entry name" value="ABC_MalK_N"/>
    <property type="match status" value="1"/>
</dbReference>
<dbReference type="OrthoDB" id="9802264at2"/>
<dbReference type="GO" id="GO:0008643">
    <property type="term" value="P:carbohydrate transport"/>
    <property type="evidence" value="ECO:0007669"/>
    <property type="project" value="InterPro"/>
</dbReference>
<accession>A0A540VA25</accession>
<proteinExistence type="predicted"/>
<sequence>MATIQLDQVEKRFGDYQAVKPMNLTVQDGEFVVLLGPSGCGKTTTLRMISGLEAVSGGKILLNGADITWRHPSERNIAFVFQFYALYPHLSVYDNIAFPLRAERAPRKVVQERVNEVVDLLRIRHLLRMKPGRLSGGDQQRVALARALVRHPAAFLMDEPLGALDAELREVMRSEIKRLHIEHHATTVYVTHDQIEAMAMGDRIVVMSAAEVQQVGTPAEVYHNPANLFVARFIGSPGMNLVTGHCSQGVLHLSNGDQKLPIPAALWSGLAQALQGAEKVIVGFRPEAARLDPQGSLVGEVYAAELQGGYSLLHIAFNGNTIIHIRADREAIYPLGTQVRFGVEPTMLRFFDPTTEKAIRLEEVR</sequence>
<dbReference type="InterPro" id="IPR012340">
    <property type="entry name" value="NA-bd_OB-fold"/>
</dbReference>
<keyword evidence="1" id="KW-0813">Transport</keyword>
<protein>
    <submittedName>
        <fullName evidence="8">ABC transporter ATP-binding protein</fullName>
    </submittedName>
</protein>
<evidence type="ECO:0000256" key="3">
    <source>
        <dbReference type="ARBA" id="ARBA00022741"/>
    </source>
</evidence>
<evidence type="ECO:0000259" key="7">
    <source>
        <dbReference type="PROSITE" id="PS50893"/>
    </source>
</evidence>
<evidence type="ECO:0000313" key="8">
    <source>
        <dbReference type="EMBL" id="TQE93565.1"/>
    </source>
</evidence>
<dbReference type="GO" id="GO:0005524">
    <property type="term" value="F:ATP binding"/>
    <property type="evidence" value="ECO:0007669"/>
    <property type="project" value="UniProtKB-KW"/>
</dbReference>
<dbReference type="Pfam" id="PF17912">
    <property type="entry name" value="OB_MalK"/>
    <property type="match status" value="1"/>
</dbReference>
<feature type="domain" description="ABC transporter" evidence="7">
    <location>
        <begin position="4"/>
        <end position="234"/>
    </location>
</feature>
<dbReference type="RefSeq" id="WP_141612073.1">
    <property type="nucleotide sequence ID" value="NZ_VIGC02000037.1"/>
</dbReference>
<dbReference type="PROSITE" id="PS50893">
    <property type="entry name" value="ABC_TRANSPORTER_2"/>
    <property type="match status" value="1"/>
</dbReference>
<keyword evidence="9" id="KW-1185">Reference proteome</keyword>
<evidence type="ECO:0000313" key="9">
    <source>
        <dbReference type="Proteomes" id="UP000317371"/>
    </source>
</evidence>
<comment type="caution">
    <text evidence="8">The sequence shown here is derived from an EMBL/GenBank/DDBJ whole genome shotgun (WGS) entry which is preliminary data.</text>
</comment>
<keyword evidence="6" id="KW-0472">Membrane</keyword>
<name>A0A540VA25_9CHLR</name>
<dbReference type="SUPFAM" id="SSF52540">
    <property type="entry name" value="P-loop containing nucleoside triphosphate hydrolases"/>
    <property type="match status" value="1"/>
</dbReference>
<dbReference type="Gene3D" id="2.40.50.140">
    <property type="entry name" value="Nucleic acid-binding proteins"/>
    <property type="match status" value="1"/>
</dbReference>
<dbReference type="AlphaFoldDB" id="A0A540VA25"/>
<dbReference type="InterPro" id="IPR003439">
    <property type="entry name" value="ABC_transporter-like_ATP-bd"/>
</dbReference>
<keyword evidence="5" id="KW-1278">Translocase</keyword>
<keyword evidence="3" id="KW-0547">Nucleotide-binding</keyword>
<dbReference type="Pfam" id="PF00005">
    <property type="entry name" value="ABC_tran"/>
    <property type="match status" value="1"/>
</dbReference>
<keyword evidence="2" id="KW-1003">Cell membrane</keyword>
<keyword evidence="4 8" id="KW-0067">ATP-binding</keyword>
<evidence type="ECO:0000256" key="1">
    <source>
        <dbReference type="ARBA" id="ARBA00022448"/>
    </source>
</evidence>
<dbReference type="GO" id="GO:0055052">
    <property type="term" value="C:ATP-binding cassette (ABC) transporter complex, substrate-binding subunit-containing"/>
    <property type="evidence" value="ECO:0007669"/>
    <property type="project" value="TreeGrafter"/>
</dbReference>
<dbReference type="FunFam" id="3.40.50.300:FF:000042">
    <property type="entry name" value="Maltose/maltodextrin ABC transporter, ATP-binding protein"/>
    <property type="match status" value="1"/>
</dbReference>
<dbReference type="InterPro" id="IPR040582">
    <property type="entry name" value="OB_MalK-like"/>
</dbReference>
<evidence type="ECO:0000256" key="2">
    <source>
        <dbReference type="ARBA" id="ARBA00022475"/>
    </source>
</evidence>
<gene>
    <name evidence="8" type="ORF">FKZ61_20685</name>
</gene>
<evidence type="ECO:0000256" key="5">
    <source>
        <dbReference type="ARBA" id="ARBA00022967"/>
    </source>
</evidence>
<dbReference type="Gene3D" id="2.40.50.100">
    <property type="match status" value="1"/>
</dbReference>
<dbReference type="Gene3D" id="3.40.50.300">
    <property type="entry name" value="P-loop containing nucleotide triphosphate hydrolases"/>
    <property type="match status" value="1"/>
</dbReference>
<dbReference type="PANTHER" id="PTHR43875">
    <property type="entry name" value="MALTODEXTRIN IMPORT ATP-BINDING PROTEIN MSMX"/>
    <property type="match status" value="1"/>
</dbReference>
<organism evidence="8 9">
    <name type="scientific">Litorilinea aerophila</name>
    <dbReference type="NCBI Taxonomy" id="1204385"/>
    <lineage>
        <taxon>Bacteria</taxon>
        <taxon>Bacillati</taxon>
        <taxon>Chloroflexota</taxon>
        <taxon>Caldilineae</taxon>
        <taxon>Caldilineales</taxon>
        <taxon>Caldilineaceae</taxon>
        <taxon>Litorilinea</taxon>
    </lineage>
</organism>
<dbReference type="InParanoid" id="A0A540VA25"/>
<dbReference type="PANTHER" id="PTHR43875:SF15">
    <property type="entry name" value="TREHALOSE IMPORT ATP-BINDING PROTEIN SUGC"/>
    <property type="match status" value="1"/>
</dbReference>
<evidence type="ECO:0000256" key="6">
    <source>
        <dbReference type="ARBA" id="ARBA00023136"/>
    </source>
</evidence>
<reference evidence="8 9" key="1">
    <citation type="submission" date="2019-06" db="EMBL/GenBank/DDBJ databases">
        <title>Genome sequence of Litorilinea aerophila BAA-2444.</title>
        <authorList>
            <person name="Maclea K.S."/>
            <person name="Maurais E.G."/>
            <person name="Iannazzi L.C."/>
        </authorList>
    </citation>
    <scope>NUCLEOTIDE SEQUENCE [LARGE SCALE GENOMIC DNA]</scope>
    <source>
        <strain evidence="8 9">ATCC BAA-2444</strain>
    </source>
</reference>
<dbReference type="GO" id="GO:0140359">
    <property type="term" value="F:ABC-type transporter activity"/>
    <property type="evidence" value="ECO:0007669"/>
    <property type="project" value="InterPro"/>
</dbReference>
<dbReference type="EMBL" id="VIGC01000037">
    <property type="protein sequence ID" value="TQE93565.1"/>
    <property type="molecule type" value="Genomic_DNA"/>
</dbReference>
<dbReference type="GO" id="GO:0016887">
    <property type="term" value="F:ATP hydrolysis activity"/>
    <property type="evidence" value="ECO:0007669"/>
    <property type="project" value="InterPro"/>
</dbReference>
<dbReference type="InterPro" id="IPR017871">
    <property type="entry name" value="ABC_transporter-like_CS"/>
</dbReference>
<dbReference type="InterPro" id="IPR003593">
    <property type="entry name" value="AAA+_ATPase"/>
</dbReference>
<dbReference type="InterPro" id="IPR008995">
    <property type="entry name" value="Mo/tungstate-bd_C_term_dom"/>
</dbReference>